<reference evidence="3 4" key="1">
    <citation type="submission" date="2010-08" db="EMBL/GenBank/DDBJ databases">
        <authorList>
            <person name="Weinstock G."/>
            <person name="Sodergren E."/>
            <person name="Clifton S."/>
            <person name="Fulton L."/>
            <person name="Fulton B."/>
            <person name="Courtney L."/>
            <person name="Fronick C."/>
            <person name="Harrison M."/>
            <person name="Strong C."/>
            <person name="Farmer C."/>
            <person name="Delahaunty K."/>
            <person name="Markovic C."/>
            <person name="Hall O."/>
            <person name="Minx P."/>
            <person name="Tomlinson C."/>
            <person name="Mitreva M."/>
            <person name="Hou S."/>
            <person name="Chen J."/>
            <person name="Wollam A."/>
            <person name="Pepin K.H."/>
            <person name="Johnson M."/>
            <person name="Bhonagiri V."/>
            <person name="Zhang X."/>
            <person name="Suruliraj S."/>
            <person name="Warren W."/>
            <person name="Chinwalla A."/>
            <person name="Mardis E.R."/>
            <person name="Wilson R.K."/>
        </authorList>
    </citation>
    <scope>NUCLEOTIDE SEQUENCE [LARGE SCALE GENOMIC DNA]</scope>
    <source>
        <strain evidence="3 4">F0359</strain>
    </source>
</reference>
<feature type="domain" description="Fe/B12 periplasmic-binding" evidence="2">
    <location>
        <begin position="45"/>
        <end position="306"/>
    </location>
</feature>
<dbReference type="HOGENOM" id="CLU_038034_2_3_9"/>
<comment type="caution">
    <text evidence="3">The sequence shown here is derived from an EMBL/GenBank/DDBJ whole genome shotgun (WGS) entry which is preliminary data.</text>
</comment>
<keyword evidence="4" id="KW-1185">Reference proteome</keyword>
<protein>
    <submittedName>
        <fullName evidence="3">Periplasmic binding protein</fullName>
    </submittedName>
</protein>
<dbReference type="PANTHER" id="PTHR30535:SF34">
    <property type="entry name" value="MOLYBDATE-BINDING PROTEIN MOLA"/>
    <property type="match status" value="1"/>
</dbReference>
<dbReference type="STRING" id="706434.HMPREF9429_01164"/>
<accession>E2ZBZ4</accession>
<dbReference type="Proteomes" id="UP000003195">
    <property type="component" value="Unassembled WGS sequence"/>
</dbReference>
<evidence type="ECO:0000313" key="4">
    <source>
        <dbReference type="Proteomes" id="UP000003195"/>
    </source>
</evidence>
<dbReference type="eggNOG" id="COG0614">
    <property type="taxonomic scope" value="Bacteria"/>
</dbReference>
<organism evidence="3 4">
    <name type="scientific">Megasphaera micronuciformis F0359</name>
    <dbReference type="NCBI Taxonomy" id="706434"/>
    <lineage>
        <taxon>Bacteria</taxon>
        <taxon>Bacillati</taxon>
        <taxon>Bacillota</taxon>
        <taxon>Negativicutes</taxon>
        <taxon>Veillonellales</taxon>
        <taxon>Veillonellaceae</taxon>
        <taxon>Megasphaera</taxon>
    </lineage>
</organism>
<dbReference type="GO" id="GO:0071281">
    <property type="term" value="P:cellular response to iron ion"/>
    <property type="evidence" value="ECO:0007669"/>
    <property type="project" value="TreeGrafter"/>
</dbReference>
<dbReference type="PANTHER" id="PTHR30535">
    <property type="entry name" value="VITAMIN B12-BINDING PROTEIN"/>
    <property type="match status" value="1"/>
</dbReference>
<dbReference type="InterPro" id="IPR050902">
    <property type="entry name" value="ABC_Transporter_SBP"/>
</dbReference>
<dbReference type="SUPFAM" id="SSF53807">
    <property type="entry name" value="Helical backbone' metal receptor"/>
    <property type="match status" value="1"/>
</dbReference>
<dbReference type="InterPro" id="IPR002491">
    <property type="entry name" value="ABC_transptr_periplasmic_BD"/>
</dbReference>
<evidence type="ECO:0000256" key="1">
    <source>
        <dbReference type="ARBA" id="ARBA00008814"/>
    </source>
</evidence>
<comment type="similarity">
    <text evidence="1">Belongs to the bacterial solute-binding protein 8 family.</text>
</comment>
<dbReference type="PROSITE" id="PS50983">
    <property type="entry name" value="FE_B12_PBP"/>
    <property type="match status" value="1"/>
</dbReference>
<dbReference type="Pfam" id="PF01497">
    <property type="entry name" value="Peripla_BP_2"/>
    <property type="match status" value="1"/>
</dbReference>
<sequence length="307" mass="33360">MAVFALVACGCGSDKSDTSQNAGQAYAVITDDTGKTVTLDKKPQRVVVLSSSLMNFAADVGGELAGRPTIKSDDAKVPDSYQSVPEVGPVFNVSAEAVIALKPDLIIASKSQHEALVPLFEQNGIKVVVLTSKTYDDVKRNMTIFGQIFDKKEIAEQHIADMDKKIEDIRHKFPGNHKKIAIIHATPSQVSVEMKNSIAGSCADILGLDNVAADGQVTSSDAQVPYSMEKLAQDNPDIIFITTMGKKEKVEKKMKTEFQNSPAWSVLEAVKNGRVYVLPENLFLLNPGLNYPESVEYMGRAVYGELH</sequence>
<dbReference type="Gene3D" id="3.40.50.1980">
    <property type="entry name" value="Nitrogenase molybdenum iron protein domain"/>
    <property type="match status" value="2"/>
</dbReference>
<evidence type="ECO:0000259" key="2">
    <source>
        <dbReference type="PROSITE" id="PS50983"/>
    </source>
</evidence>
<proteinExistence type="inferred from homology"/>
<name>E2ZBZ4_9FIRM</name>
<dbReference type="EMBL" id="AECS01000037">
    <property type="protein sequence ID" value="EFQ03981.1"/>
    <property type="molecule type" value="Genomic_DNA"/>
</dbReference>
<gene>
    <name evidence="3" type="ORF">HMPREF9429_01164</name>
</gene>
<evidence type="ECO:0000313" key="3">
    <source>
        <dbReference type="EMBL" id="EFQ03981.1"/>
    </source>
</evidence>
<dbReference type="AlphaFoldDB" id="E2ZBZ4"/>